<dbReference type="OrthoDB" id="9916954at2"/>
<gene>
    <name evidence="1" type="ORF">C8N24_5977</name>
</gene>
<sequence length="239" mass="25343">MQLTLDHVILRAADPAATLAELAARTGAPVLAPVHEAGVFTSGILRASVDIEVLSIDADPPPHVIGYGLGFTADVPLEEASSALRRAWLKTSSEVTATADGRTWATVHVHRLLPDPFPVPTFHKPYGPKQRVTELITAGLVRFPPLAKRLKRRAGGSMVVLTEYRFDARAWRASVGDGPEVLRVVVGTGGKDWSTLPLAPGSPLELDPEGPPGVRRIILAGAGTSFRLGDVELTFSSAG</sequence>
<dbReference type="RefSeq" id="WP_121257016.1">
    <property type="nucleotide sequence ID" value="NZ_RBIL01000002.1"/>
</dbReference>
<evidence type="ECO:0008006" key="3">
    <source>
        <dbReference type="Google" id="ProtNLM"/>
    </source>
</evidence>
<protein>
    <recommendedName>
        <fullName evidence="3">Glyoxalase-like protein</fullName>
    </recommendedName>
</protein>
<name>A0A660L521_9ACTN</name>
<organism evidence="1 2">
    <name type="scientific">Solirubrobacter pauli</name>
    <dbReference type="NCBI Taxonomy" id="166793"/>
    <lineage>
        <taxon>Bacteria</taxon>
        <taxon>Bacillati</taxon>
        <taxon>Actinomycetota</taxon>
        <taxon>Thermoleophilia</taxon>
        <taxon>Solirubrobacterales</taxon>
        <taxon>Solirubrobacteraceae</taxon>
        <taxon>Solirubrobacter</taxon>
    </lineage>
</organism>
<evidence type="ECO:0000313" key="2">
    <source>
        <dbReference type="Proteomes" id="UP000278962"/>
    </source>
</evidence>
<dbReference type="EMBL" id="RBIL01000002">
    <property type="protein sequence ID" value="RKQ87942.1"/>
    <property type="molecule type" value="Genomic_DNA"/>
</dbReference>
<keyword evidence="2" id="KW-1185">Reference proteome</keyword>
<accession>A0A660L521</accession>
<dbReference type="Proteomes" id="UP000278962">
    <property type="component" value="Unassembled WGS sequence"/>
</dbReference>
<evidence type="ECO:0000313" key="1">
    <source>
        <dbReference type="EMBL" id="RKQ87942.1"/>
    </source>
</evidence>
<dbReference type="AlphaFoldDB" id="A0A660L521"/>
<reference evidence="1 2" key="1">
    <citation type="submission" date="2018-10" db="EMBL/GenBank/DDBJ databases">
        <title>Genomic Encyclopedia of Archaeal and Bacterial Type Strains, Phase II (KMG-II): from individual species to whole genera.</title>
        <authorList>
            <person name="Goeker M."/>
        </authorList>
    </citation>
    <scope>NUCLEOTIDE SEQUENCE [LARGE SCALE GENOMIC DNA]</scope>
    <source>
        <strain evidence="1 2">DSM 14954</strain>
    </source>
</reference>
<comment type="caution">
    <text evidence="1">The sequence shown here is derived from an EMBL/GenBank/DDBJ whole genome shotgun (WGS) entry which is preliminary data.</text>
</comment>
<proteinExistence type="predicted"/>